<dbReference type="AlphaFoldDB" id="A0A8S4N1R3"/>
<dbReference type="PROSITE" id="PS51841">
    <property type="entry name" value="LTD"/>
    <property type="match status" value="1"/>
</dbReference>
<organism evidence="3 4">
    <name type="scientific">Owenia fusiformis</name>
    <name type="common">Polychaete worm</name>
    <dbReference type="NCBI Taxonomy" id="6347"/>
    <lineage>
        <taxon>Eukaryota</taxon>
        <taxon>Metazoa</taxon>
        <taxon>Spiralia</taxon>
        <taxon>Lophotrochozoa</taxon>
        <taxon>Annelida</taxon>
        <taxon>Polychaeta</taxon>
        <taxon>Sedentaria</taxon>
        <taxon>Canalipalpata</taxon>
        <taxon>Sabellida</taxon>
        <taxon>Oweniida</taxon>
        <taxon>Oweniidae</taxon>
        <taxon>Owenia</taxon>
    </lineage>
</organism>
<dbReference type="SUPFAM" id="SSF74853">
    <property type="entry name" value="Lamin A/C globular tail domain"/>
    <property type="match status" value="1"/>
</dbReference>
<dbReference type="InterPro" id="IPR036415">
    <property type="entry name" value="Lamin_tail_dom_sf"/>
</dbReference>
<evidence type="ECO:0000259" key="2">
    <source>
        <dbReference type="PROSITE" id="PS51841"/>
    </source>
</evidence>
<dbReference type="PANTHER" id="PTHR37397">
    <property type="entry name" value="SI:CH211-183D21.1"/>
    <property type="match status" value="1"/>
</dbReference>
<sequence>MKRNVVFCLCILQTVTRGTLVINELNADQPSTDTLEYIELYNTSPSDVVMDGYTLVLYNGALNPTASYRTIALDGHCISGLGYFVIGSPTMTNPTPNIQFLVSSNAVQNGGSTSSDGVGLYHGDVSNTANLVDFIAYSTYVAQTSVGPFYPDYLPQDVIAIEDSAYATEDVSLNRCNGNAVKDMTQFETRHLSPGTVNLCDGSVSPISVPTMASENCGTNTNPTTATSDLTTLHFMTTAVTTSAITTPDVTTQHAMTTAVTTPDVTTPTAVTTSAITTPDVTTPAGTSLNLLDVFENTKNTKMTC</sequence>
<evidence type="ECO:0000313" key="4">
    <source>
        <dbReference type="Proteomes" id="UP000749559"/>
    </source>
</evidence>
<comment type="caution">
    <text evidence="3">The sequence shown here is derived from an EMBL/GenBank/DDBJ whole genome shotgun (WGS) entry which is preliminary data.</text>
</comment>
<dbReference type="OrthoDB" id="10069759at2759"/>
<dbReference type="EMBL" id="CAIIXF020000001">
    <property type="protein sequence ID" value="CAH1774785.1"/>
    <property type="molecule type" value="Genomic_DNA"/>
</dbReference>
<dbReference type="Pfam" id="PF00932">
    <property type="entry name" value="LTD"/>
    <property type="match status" value="1"/>
</dbReference>
<gene>
    <name evidence="3" type="ORF">OFUS_LOCUS2175</name>
</gene>
<feature type="non-terminal residue" evidence="3">
    <location>
        <position position="1"/>
    </location>
</feature>
<proteinExistence type="predicted"/>
<feature type="chain" id="PRO_5035712400" description="LTD domain-containing protein" evidence="1">
    <location>
        <begin position="19"/>
        <end position="305"/>
    </location>
</feature>
<name>A0A8S4N1R3_OWEFU</name>
<evidence type="ECO:0000313" key="3">
    <source>
        <dbReference type="EMBL" id="CAH1774785.1"/>
    </source>
</evidence>
<dbReference type="Proteomes" id="UP000749559">
    <property type="component" value="Unassembled WGS sequence"/>
</dbReference>
<accession>A0A8S4N1R3</accession>
<evidence type="ECO:0000256" key="1">
    <source>
        <dbReference type="SAM" id="SignalP"/>
    </source>
</evidence>
<keyword evidence="4" id="KW-1185">Reference proteome</keyword>
<dbReference type="PANTHER" id="PTHR37397:SF1">
    <property type="entry name" value="LTD DOMAIN-CONTAINING PROTEIN"/>
    <property type="match status" value="1"/>
</dbReference>
<protein>
    <recommendedName>
        <fullName evidence="2">LTD domain-containing protein</fullName>
    </recommendedName>
</protein>
<feature type="domain" description="LTD" evidence="2">
    <location>
        <begin position="16"/>
        <end position="168"/>
    </location>
</feature>
<feature type="signal peptide" evidence="1">
    <location>
        <begin position="1"/>
        <end position="18"/>
    </location>
</feature>
<dbReference type="InterPro" id="IPR001322">
    <property type="entry name" value="Lamin_tail_dom"/>
</dbReference>
<keyword evidence="1" id="KW-0732">Signal</keyword>
<reference evidence="3" key="1">
    <citation type="submission" date="2022-03" db="EMBL/GenBank/DDBJ databases">
        <authorList>
            <person name="Martin C."/>
        </authorList>
    </citation>
    <scope>NUCLEOTIDE SEQUENCE</scope>
</reference>